<dbReference type="STRING" id="389348.PNK_0830"/>
<evidence type="ECO:0008006" key="3">
    <source>
        <dbReference type="Google" id="ProtNLM"/>
    </source>
</evidence>
<dbReference type="NCBIfam" id="TIGR04137">
    <property type="entry name" value="Chlam_Ver_rRNA"/>
    <property type="match status" value="1"/>
</dbReference>
<dbReference type="Proteomes" id="UP000069902">
    <property type="component" value="Chromosome cPNK"/>
</dbReference>
<gene>
    <name evidence="1" type="ORF">PNK_0830</name>
</gene>
<proteinExistence type="predicted"/>
<dbReference type="KEGG" id="pnl:PNK_0830"/>
<evidence type="ECO:0000313" key="2">
    <source>
        <dbReference type="Proteomes" id="UP000069902"/>
    </source>
</evidence>
<dbReference type="RefSeq" id="WP_079992801.1">
    <property type="nucleotide sequence ID" value="NZ_LN879502.1"/>
</dbReference>
<reference evidence="2" key="1">
    <citation type="submission" date="2015-09" db="EMBL/GenBank/DDBJ databases">
        <authorList>
            <person name="Bertelli C."/>
        </authorList>
    </citation>
    <scope>NUCLEOTIDE SEQUENCE [LARGE SCALE GENOMIC DNA]</scope>
    <source>
        <strain evidence="2">KNic</strain>
    </source>
</reference>
<dbReference type="PATRIC" id="fig|389348.3.peg.909"/>
<dbReference type="AlphaFoldDB" id="A0A0U5JBF0"/>
<sequence length="53" mass="6119">MSRHPSFGKAGKTASKRNVLKRFERIDVLKKIGRWKESENKRITGLPKTPVLQ</sequence>
<name>A0A0U5JBF0_9BACT</name>
<organism evidence="1 2">
    <name type="scientific">Candidatus Protochlamydia naegleriophila</name>
    <dbReference type="NCBI Taxonomy" id="389348"/>
    <lineage>
        <taxon>Bacteria</taxon>
        <taxon>Pseudomonadati</taxon>
        <taxon>Chlamydiota</taxon>
        <taxon>Chlamydiia</taxon>
        <taxon>Parachlamydiales</taxon>
        <taxon>Parachlamydiaceae</taxon>
        <taxon>Candidatus Protochlamydia</taxon>
    </lineage>
</organism>
<dbReference type="InterPro" id="IPR026405">
    <property type="entry name" value="Chlam/Ver/Plancto_rRNA"/>
</dbReference>
<accession>A0A0U5JBF0</accession>
<dbReference type="EMBL" id="LN879502">
    <property type="protein sequence ID" value="CUI16455.1"/>
    <property type="molecule type" value="Genomic_DNA"/>
</dbReference>
<evidence type="ECO:0000313" key="1">
    <source>
        <dbReference type="EMBL" id="CUI16455.1"/>
    </source>
</evidence>
<dbReference type="InParanoid" id="A0A0U5JBF0"/>
<protein>
    <recommendedName>
        <fullName evidence="3">Small basic protein</fullName>
    </recommendedName>
</protein>
<keyword evidence="2" id="KW-1185">Reference proteome</keyword>